<evidence type="ECO:0000313" key="3">
    <source>
        <dbReference type="Proteomes" id="UP000002534"/>
    </source>
</evidence>
<gene>
    <name evidence="2" type="ordered locus">Pcar_2725</name>
</gene>
<dbReference type="KEGG" id="pca:Pcar_2725"/>
<feature type="transmembrane region" description="Helical" evidence="1">
    <location>
        <begin position="85"/>
        <end position="106"/>
    </location>
</feature>
<keyword evidence="1" id="KW-1133">Transmembrane helix</keyword>
<dbReference type="AlphaFoldDB" id="Q3A0Z6"/>
<keyword evidence="3" id="KW-1185">Reference proteome</keyword>
<organism evidence="2 3">
    <name type="scientific">Syntrophotalea carbinolica (strain DSM 2380 / NBRC 103641 / GraBd1)</name>
    <name type="common">Pelobacter carbinolicus</name>
    <dbReference type="NCBI Taxonomy" id="338963"/>
    <lineage>
        <taxon>Bacteria</taxon>
        <taxon>Pseudomonadati</taxon>
        <taxon>Thermodesulfobacteriota</taxon>
        <taxon>Desulfuromonadia</taxon>
        <taxon>Desulfuromonadales</taxon>
        <taxon>Syntrophotaleaceae</taxon>
        <taxon>Syntrophotalea</taxon>
    </lineage>
</organism>
<sequence>MNLSTAREYLEALRTENMMEMLREVNLGDLIYNPWFLTVLGLICLVAILLKRQALFFLILSTVGYACVIDYTLQEKPAIESAGSQPVLVFAGGGVILVFLIIYYLFLRQD</sequence>
<dbReference type="STRING" id="338963.Pcar_2725"/>
<name>Q3A0Z6_SYNC1</name>
<evidence type="ECO:0000256" key="1">
    <source>
        <dbReference type="SAM" id="Phobius"/>
    </source>
</evidence>
<protein>
    <submittedName>
        <fullName evidence="2">Uncharacterized protein</fullName>
    </submittedName>
</protein>
<keyword evidence="1" id="KW-0812">Transmembrane</keyword>
<accession>Q3A0Z6</accession>
<feature type="transmembrane region" description="Helical" evidence="1">
    <location>
        <begin position="55"/>
        <end position="73"/>
    </location>
</feature>
<keyword evidence="1" id="KW-0472">Membrane</keyword>
<dbReference type="Proteomes" id="UP000002534">
    <property type="component" value="Chromosome"/>
</dbReference>
<dbReference type="EMBL" id="CP000142">
    <property type="protein sequence ID" value="ABA89961.1"/>
    <property type="molecule type" value="Genomic_DNA"/>
</dbReference>
<dbReference type="HOGENOM" id="CLU_2167356_0_0_7"/>
<proteinExistence type="predicted"/>
<evidence type="ECO:0000313" key="2">
    <source>
        <dbReference type="EMBL" id="ABA89961.1"/>
    </source>
</evidence>
<dbReference type="OrthoDB" id="5405865at2"/>
<reference evidence="2 3" key="2">
    <citation type="journal article" date="2012" name="BMC Genomics">
        <title>The genome of Pelobacter carbinolicus reveals surprising metabolic capabilities and physiological features.</title>
        <authorList>
            <person name="Aklujkar M."/>
            <person name="Haveman S.A."/>
            <person name="Didonato R.Jr."/>
            <person name="Chertkov O."/>
            <person name="Han C.S."/>
            <person name="Land M.L."/>
            <person name="Brown P."/>
            <person name="Lovley D.R."/>
        </authorList>
    </citation>
    <scope>NUCLEOTIDE SEQUENCE [LARGE SCALE GENOMIC DNA]</scope>
    <source>
        <strain evidence="3">DSM 2380 / NBRC 103641 / GraBd1</strain>
    </source>
</reference>
<reference evidence="3" key="1">
    <citation type="submission" date="2005-10" db="EMBL/GenBank/DDBJ databases">
        <title>Complete sequence of Pelobacter carbinolicus DSM 2380.</title>
        <authorList>
            <person name="Copeland A."/>
            <person name="Lucas S."/>
            <person name="Lapidus A."/>
            <person name="Barry K."/>
            <person name="Detter J.C."/>
            <person name="Glavina T."/>
            <person name="Hammon N."/>
            <person name="Israni S."/>
            <person name="Pitluck S."/>
            <person name="Chertkov O."/>
            <person name="Schmutz J."/>
            <person name="Larimer F."/>
            <person name="Land M."/>
            <person name="Kyrpides N."/>
            <person name="Ivanova N."/>
            <person name="Richardson P."/>
        </authorList>
    </citation>
    <scope>NUCLEOTIDE SEQUENCE [LARGE SCALE GENOMIC DNA]</scope>
    <source>
        <strain evidence="3">DSM 2380 / NBRC 103641 / GraBd1</strain>
    </source>
</reference>
<feature type="transmembrane region" description="Helical" evidence="1">
    <location>
        <begin position="30"/>
        <end position="50"/>
    </location>
</feature>
<dbReference type="RefSeq" id="WP_011342504.1">
    <property type="nucleotide sequence ID" value="NC_007498.2"/>
</dbReference>